<name>A0A4Y6UQD9_SACBS</name>
<evidence type="ECO:0000256" key="2">
    <source>
        <dbReference type="ARBA" id="ARBA00022723"/>
    </source>
</evidence>
<keyword evidence="7" id="KW-1185">Reference proteome</keyword>
<dbReference type="Pfam" id="PF04794">
    <property type="entry name" value="YdjC"/>
    <property type="match status" value="1"/>
</dbReference>
<dbReference type="Gene3D" id="3.20.20.370">
    <property type="entry name" value="Glycoside hydrolase/deacetylase"/>
    <property type="match status" value="1"/>
</dbReference>
<dbReference type="KEGG" id="saca:FFV09_02545"/>
<dbReference type="EMBL" id="CP041217">
    <property type="protein sequence ID" value="QDH19843.1"/>
    <property type="molecule type" value="Genomic_DNA"/>
</dbReference>
<dbReference type="PANTHER" id="PTHR31609:SF1">
    <property type="entry name" value="CARBOHYDRATE DEACETYLASE"/>
    <property type="match status" value="1"/>
</dbReference>
<dbReference type="InterPro" id="IPR011330">
    <property type="entry name" value="Glyco_hydro/deAcase_b/a-brl"/>
</dbReference>
<comment type="cofactor">
    <cofactor evidence="1">
        <name>Mg(2+)</name>
        <dbReference type="ChEBI" id="CHEBI:18420"/>
    </cofactor>
</comment>
<evidence type="ECO:0000256" key="3">
    <source>
        <dbReference type="ARBA" id="ARBA00022801"/>
    </source>
</evidence>
<dbReference type="OrthoDB" id="9774177at2"/>
<dbReference type="GO" id="GO:0005975">
    <property type="term" value="P:carbohydrate metabolic process"/>
    <property type="evidence" value="ECO:0007669"/>
    <property type="project" value="InterPro"/>
</dbReference>
<dbReference type="CDD" id="cd10802">
    <property type="entry name" value="YdjC_TTHB029_like"/>
    <property type="match status" value="1"/>
</dbReference>
<evidence type="ECO:0000313" key="6">
    <source>
        <dbReference type="EMBL" id="QDH19843.1"/>
    </source>
</evidence>
<gene>
    <name evidence="6" type="ORF">FFV09_02545</name>
</gene>
<organism evidence="6 7">
    <name type="scientific">Saccharibacillus brassicae</name>
    <dbReference type="NCBI Taxonomy" id="2583377"/>
    <lineage>
        <taxon>Bacteria</taxon>
        <taxon>Bacillati</taxon>
        <taxon>Bacillota</taxon>
        <taxon>Bacilli</taxon>
        <taxon>Bacillales</taxon>
        <taxon>Paenibacillaceae</taxon>
        <taxon>Saccharibacillus</taxon>
    </lineage>
</organism>
<evidence type="ECO:0000256" key="5">
    <source>
        <dbReference type="ARBA" id="ARBA00023277"/>
    </source>
</evidence>
<keyword evidence="2" id="KW-0479">Metal-binding</keyword>
<dbReference type="AlphaFoldDB" id="A0A4Y6UQD9"/>
<dbReference type="SUPFAM" id="SSF88713">
    <property type="entry name" value="Glycoside hydrolase/deacetylase"/>
    <property type="match status" value="1"/>
</dbReference>
<dbReference type="InterPro" id="IPR006879">
    <property type="entry name" value="YdjC-like"/>
</dbReference>
<dbReference type="GO" id="GO:0016787">
    <property type="term" value="F:hydrolase activity"/>
    <property type="evidence" value="ECO:0007669"/>
    <property type="project" value="UniProtKB-KW"/>
</dbReference>
<sequence>MIMLTLENRYQHRFLIVHADDFGMCHSTNRAIVELWERGAITSTTLMANCPWALEAAAAVSWDPQLDVGVHLTSTSEWELYKWGPLLRQPGAETLTDALGYFPADTRHMPEVDAAALRAELNAQIAFAKTIGIDPTHLDNHMGSLRGAHHRLLIELGAEHGLPVRFSEYPDYASGDEAEIAALCRQLGVLHPDRVIGLPFTYADEEDYGFAREHVRSLLRDLQPGVTELLFHPSLETDELKAITDSWPYRLYDYRLFLDPEVRRVLADESIELIGWRELRELQRAEVR</sequence>
<evidence type="ECO:0000256" key="1">
    <source>
        <dbReference type="ARBA" id="ARBA00001946"/>
    </source>
</evidence>
<keyword evidence="5" id="KW-0119">Carbohydrate metabolism</keyword>
<keyword evidence="3" id="KW-0378">Hydrolase</keyword>
<proteinExistence type="predicted"/>
<evidence type="ECO:0000313" key="7">
    <source>
        <dbReference type="Proteomes" id="UP000316968"/>
    </source>
</evidence>
<keyword evidence="4" id="KW-0460">Magnesium</keyword>
<dbReference type="GO" id="GO:0019213">
    <property type="term" value="F:deacetylase activity"/>
    <property type="evidence" value="ECO:0007669"/>
    <property type="project" value="TreeGrafter"/>
</dbReference>
<evidence type="ECO:0000256" key="4">
    <source>
        <dbReference type="ARBA" id="ARBA00022842"/>
    </source>
</evidence>
<reference evidence="6 7" key="1">
    <citation type="submission" date="2019-06" db="EMBL/GenBank/DDBJ databases">
        <title>Saccharibacillus brassicae sp. nov., an endophytic bacterium isolated from Chinese cabbage seeds (Brassica pekinensis).</title>
        <authorList>
            <person name="Jiang L."/>
            <person name="Lee J."/>
            <person name="Kim S.W."/>
        </authorList>
    </citation>
    <scope>NUCLEOTIDE SEQUENCE [LARGE SCALE GENOMIC DNA]</scope>
    <source>
        <strain evidence="7">KCTC 43072 / ATSA2</strain>
    </source>
</reference>
<dbReference type="GO" id="GO:0046872">
    <property type="term" value="F:metal ion binding"/>
    <property type="evidence" value="ECO:0007669"/>
    <property type="project" value="UniProtKB-KW"/>
</dbReference>
<protein>
    <submittedName>
        <fullName evidence="6">ChbG/HpnK family deacetylase</fullName>
    </submittedName>
</protein>
<dbReference type="Proteomes" id="UP000316968">
    <property type="component" value="Chromosome"/>
</dbReference>
<accession>A0A4Y6UQD9</accession>
<dbReference type="PANTHER" id="PTHR31609">
    <property type="entry name" value="YDJC DEACETYLASE FAMILY MEMBER"/>
    <property type="match status" value="1"/>
</dbReference>